<sequence length="365" mass="38407" precursor="true">MRWLLLLILLPLLLTGEAAGQAVRLKDLVDVEGMRGNDLIGYGIVVGLNGTGDRLRNSPYTEEALVSLLERLGVNIQDDQFRPDNVAAVIVTAELPPFARAGSRIDISVSSMGDAESLQGGVLVMTPLLGADNQVYAVAQGPLTVGGFEARGQAGSAVKGTPTLGTIAGGARVEREVAFAFGDLQELRLALRDPDFTTAKRITDALNTLFERDVAEMLDAGTVLLDSKRTKLPAPEMMASIEGLYLTPARRARVVIDQRSGTIVLGEDVRIAPVAVAQGSLTIQVAETPVASQPGAFSRGRSVVLPRTSITAEEEAAAVGTLASGASLKDLIEGLNALNVPPRDMVEIFEALKAAGALHAEIVLQ</sequence>
<keyword evidence="5" id="KW-0574">Periplasm</keyword>
<evidence type="ECO:0000256" key="8">
    <source>
        <dbReference type="HAMAP-Rule" id="MF_00416"/>
    </source>
</evidence>
<keyword evidence="4 8" id="KW-0732">Signal</keyword>
<keyword evidence="9" id="KW-0966">Cell projection</keyword>
<evidence type="ECO:0000256" key="4">
    <source>
        <dbReference type="ARBA" id="ARBA00022729"/>
    </source>
</evidence>
<keyword evidence="9" id="KW-0282">Flagellum</keyword>
<organism evidence="9 10">
    <name type="scientific">Parvularcula maris</name>
    <dbReference type="NCBI Taxonomy" id="2965077"/>
    <lineage>
        <taxon>Bacteria</taxon>
        <taxon>Pseudomonadati</taxon>
        <taxon>Pseudomonadota</taxon>
        <taxon>Alphaproteobacteria</taxon>
        <taxon>Parvularculales</taxon>
        <taxon>Parvularculaceae</taxon>
        <taxon>Parvularcula</taxon>
    </lineage>
</organism>
<evidence type="ECO:0000256" key="5">
    <source>
        <dbReference type="ARBA" id="ARBA00022764"/>
    </source>
</evidence>
<dbReference type="Proteomes" id="UP001142610">
    <property type="component" value="Unassembled WGS sequence"/>
</dbReference>
<dbReference type="RefSeq" id="WP_256618782.1">
    <property type="nucleotide sequence ID" value="NZ_JANIBC010000003.1"/>
</dbReference>
<comment type="similarity">
    <text evidence="8">Belongs to the FlgI family.</text>
</comment>
<dbReference type="GO" id="GO:0071973">
    <property type="term" value="P:bacterial-type flagellum-dependent cell motility"/>
    <property type="evidence" value="ECO:0007669"/>
    <property type="project" value="InterPro"/>
</dbReference>
<reference evidence="9" key="1">
    <citation type="submission" date="2022-07" db="EMBL/GenBank/DDBJ databases">
        <title>Parvularcula maris sp. nov., an algicidal bacterium isolated from seawater.</title>
        <authorList>
            <person name="Li F."/>
        </authorList>
    </citation>
    <scope>NUCLEOTIDE SEQUENCE</scope>
    <source>
        <strain evidence="9">BGMRC 0090</strain>
    </source>
</reference>
<keyword evidence="10" id="KW-1185">Reference proteome</keyword>
<keyword evidence="9" id="KW-0969">Cilium</keyword>
<comment type="caution">
    <text evidence="9">The sequence shown here is derived from an EMBL/GenBank/DDBJ whole genome shotgun (WGS) entry which is preliminary data.</text>
</comment>
<dbReference type="GO" id="GO:0005198">
    <property type="term" value="F:structural molecule activity"/>
    <property type="evidence" value="ECO:0007669"/>
    <property type="project" value="InterPro"/>
</dbReference>
<evidence type="ECO:0000313" key="10">
    <source>
        <dbReference type="Proteomes" id="UP001142610"/>
    </source>
</evidence>
<evidence type="ECO:0000256" key="7">
    <source>
        <dbReference type="ARBA" id="ARBA00032344"/>
    </source>
</evidence>
<dbReference type="InterPro" id="IPR001782">
    <property type="entry name" value="Flag_FlgI"/>
</dbReference>
<comment type="subunit">
    <text evidence="8">The basal body constitutes a major portion of the flagellar organelle and consists of four rings (L,P,S, and M) mounted on a central rod.</text>
</comment>
<comment type="function">
    <text evidence="1 8">Assembles around the rod to form the L-ring and probably protects the motor/basal body from shearing forces during rotation.</text>
</comment>
<evidence type="ECO:0000256" key="6">
    <source>
        <dbReference type="ARBA" id="ARBA00023143"/>
    </source>
</evidence>
<dbReference type="PRINTS" id="PR01010">
    <property type="entry name" value="FLGPRINGFLGI"/>
</dbReference>
<dbReference type="AlphaFoldDB" id="A0A9X2RHG5"/>
<evidence type="ECO:0000256" key="2">
    <source>
        <dbReference type="ARBA" id="ARBA00004117"/>
    </source>
</evidence>
<dbReference type="HAMAP" id="MF_00416">
    <property type="entry name" value="FlgI"/>
    <property type="match status" value="1"/>
</dbReference>
<dbReference type="Pfam" id="PF02119">
    <property type="entry name" value="FlgI"/>
    <property type="match status" value="1"/>
</dbReference>
<gene>
    <name evidence="8" type="primary">flgI</name>
    <name evidence="9" type="ORF">NOG11_05900</name>
</gene>
<proteinExistence type="inferred from homology"/>
<protein>
    <recommendedName>
        <fullName evidence="3 8">Flagellar P-ring protein</fullName>
    </recommendedName>
    <alternativeName>
        <fullName evidence="7 8">Basal body P-ring protein</fullName>
    </alternativeName>
</protein>
<evidence type="ECO:0000256" key="3">
    <source>
        <dbReference type="ARBA" id="ARBA00019515"/>
    </source>
</evidence>
<dbReference type="GO" id="GO:0030288">
    <property type="term" value="C:outer membrane-bounded periplasmic space"/>
    <property type="evidence" value="ECO:0007669"/>
    <property type="project" value="InterPro"/>
</dbReference>
<name>A0A9X2RHG5_9PROT</name>
<keyword evidence="6 8" id="KW-0975">Bacterial flagellum</keyword>
<comment type="subcellular location">
    <subcellularLocation>
        <location evidence="2 8">Bacterial flagellum basal body</location>
    </subcellularLocation>
</comment>
<feature type="signal peptide" evidence="8">
    <location>
        <begin position="1"/>
        <end position="20"/>
    </location>
</feature>
<evidence type="ECO:0000313" key="9">
    <source>
        <dbReference type="EMBL" id="MCQ8184920.1"/>
    </source>
</evidence>
<dbReference type="GO" id="GO:0009428">
    <property type="term" value="C:bacterial-type flagellum basal body, distal rod, P ring"/>
    <property type="evidence" value="ECO:0007669"/>
    <property type="project" value="InterPro"/>
</dbReference>
<dbReference type="PANTHER" id="PTHR30381">
    <property type="entry name" value="FLAGELLAR P-RING PERIPLASMIC PROTEIN FLGI"/>
    <property type="match status" value="1"/>
</dbReference>
<dbReference type="NCBIfam" id="NF003676">
    <property type="entry name" value="PRK05303.1"/>
    <property type="match status" value="1"/>
</dbReference>
<evidence type="ECO:0000256" key="1">
    <source>
        <dbReference type="ARBA" id="ARBA00002591"/>
    </source>
</evidence>
<dbReference type="PANTHER" id="PTHR30381:SF0">
    <property type="entry name" value="FLAGELLAR P-RING PROTEIN"/>
    <property type="match status" value="1"/>
</dbReference>
<feature type="chain" id="PRO_5041029052" description="Flagellar P-ring protein" evidence="8">
    <location>
        <begin position="21"/>
        <end position="365"/>
    </location>
</feature>
<dbReference type="EMBL" id="JANIBC010000003">
    <property type="protein sequence ID" value="MCQ8184920.1"/>
    <property type="molecule type" value="Genomic_DNA"/>
</dbReference>
<accession>A0A9X2RHG5</accession>